<dbReference type="OrthoDB" id="10395060at2759"/>
<sequence>MVGFLLPIILVLEQGFDKDDDWIQQYLDADGRKLRRKQRVVNMLPGCKNTKGRVEYQVAYSRHLREVYSKLKAFDAAKLRAVLYGFGARFRLSRDTIDGLLADKIEECCDDEHPQAREGK</sequence>
<evidence type="ECO:0000313" key="2">
    <source>
        <dbReference type="EMBL" id="KAF7543474.1"/>
    </source>
</evidence>
<dbReference type="EMBL" id="JAANBB010000364">
    <property type="protein sequence ID" value="KAF7543474.1"/>
    <property type="molecule type" value="Genomic_DNA"/>
</dbReference>
<keyword evidence="3" id="KW-1185">Reference proteome</keyword>
<evidence type="ECO:0000256" key="1">
    <source>
        <dbReference type="SAM" id="SignalP"/>
    </source>
</evidence>
<keyword evidence="1" id="KW-0732">Signal</keyword>
<accession>A0A9P5GYZ6</accession>
<reference evidence="2" key="1">
    <citation type="submission" date="2020-03" db="EMBL/GenBank/DDBJ databases">
        <title>Draft Genome Sequence of Cylindrodendrum hubeiense.</title>
        <authorList>
            <person name="Buettner E."/>
            <person name="Kellner H."/>
        </authorList>
    </citation>
    <scope>NUCLEOTIDE SEQUENCE</scope>
    <source>
        <strain evidence="2">IHI 201604</strain>
    </source>
</reference>
<dbReference type="AlphaFoldDB" id="A0A9P5GYZ6"/>
<gene>
    <name evidence="2" type="ORF">G7Z17_g10717</name>
</gene>
<dbReference type="Proteomes" id="UP000722485">
    <property type="component" value="Unassembled WGS sequence"/>
</dbReference>
<proteinExistence type="predicted"/>
<feature type="signal peptide" evidence="1">
    <location>
        <begin position="1"/>
        <end position="15"/>
    </location>
</feature>
<name>A0A9P5GYZ6_9HYPO</name>
<comment type="caution">
    <text evidence="2">The sequence shown here is derived from an EMBL/GenBank/DDBJ whole genome shotgun (WGS) entry which is preliminary data.</text>
</comment>
<feature type="chain" id="PRO_5040396180" evidence="1">
    <location>
        <begin position="16"/>
        <end position="120"/>
    </location>
</feature>
<protein>
    <submittedName>
        <fullName evidence="2">Uncharacterized protein</fullName>
    </submittedName>
</protein>
<evidence type="ECO:0000313" key="3">
    <source>
        <dbReference type="Proteomes" id="UP000722485"/>
    </source>
</evidence>
<organism evidence="2 3">
    <name type="scientific">Cylindrodendrum hubeiense</name>
    <dbReference type="NCBI Taxonomy" id="595255"/>
    <lineage>
        <taxon>Eukaryota</taxon>
        <taxon>Fungi</taxon>
        <taxon>Dikarya</taxon>
        <taxon>Ascomycota</taxon>
        <taxon>Pezizomycotina</taxon>
        <taxon>Sordariomycetes</taxon>
        <taxon>Hypocreomycetidae</taxon>
        <taxon>Hypocreales</taxon>
        <taxon>Nectriaceae</taxon>
        <taxon>Cylindrodendrum</taxon>
    </lineage>
</organism>